<dbReference type="GO" id="GO:0005737">
    <property type="term" value="C:cytoplasm"/>
    <property type="evidence" value="ECO:0007669"/>
    <property type="project" value="UniProtKB-SubCell"/>
</dbReference>
<dbReference type="GO" id="GO:0005524">
    <property type="term" value="F:ATP binding"/>
    <property type="evidence" value="ECO:0007669"/>
    <property type="project" value="UniProtKB-UniRule"/>
</dbReference>
<evidence type="ECO:0000256" key="6">
    <source>
        <dbReference type="ARBA" id="ARBA00022769"/>
    </source>
</evidence>
<evidence type="ECO:0000259" key="16">
    <source>
        <dbReference type="PROSITE" id="PS51192"/>
    </source>
</evidence>
<dbReference type="InterPro" id="IPR006935">
    <property type="entry name" value="Helicase/UvrB_N"/>
</dbReference>
<dbReference type="SMART" id="SM00487">
    <property type="entry name" value="DEXDc"/>
    <property type="match status" value="1"/>
</dbReference>
<keyword evidence="9 12" id="KW-0234">DNA repair</keyword>
<comment type="domain">
    <text evidence="12">The beta-hairpin motif is involved in DNA binding.</text>
</comment>
<dbReference type="InterPro" id="IPR027417">
    <property type="entry name" value="P-loop_NTPase"/>
</dbReference>
<dbReference type="Pfam" id="PF00271">
    <property type="entry name" value="Helicase_C"/>
    <property type="match status" value="1"/>
</dbReference>
<evidence type="ECO:0000256" key="8">
    <source>
        <dbReference type="ARBA" id="ARBA00022881"/>
    </source>
</evidence>
<dbReference type="GO" id="GO:0009380">
    <property type="term" value="C:excinuclease repair complex"/>
    <property type="evidence" value="ECO:0007669"/>
    <property type="project" value="InterPro"/>
</dbReference>
<evidence type="ECO:0000313" key="18">
    <source>
        <dbReference type="EMBL" id="SDW61753.1"/>
    </source>
</evidence>
<dbReference type="InterPro" id="IPR024759">
    <property type="entry name" value="UvrB_YAD/RRR_dom"/>
</dbReference>
<feature type="domain" description="Helicase ATP-binding" evidence="16">
    <location>
        <begin position="25"/>
        <end position="182"/>
    </location>
</feature>
<evidence type="ECO:0000259" key="15">
    <source>
        <dbReference type="PROSITE" id="PS50151"/>
    </source>
</evidence>
<evidence type="ECO:0000256" key="1">
    <source>
        <dbReference type="ARBA" id="ARBA00004496"/>
    </source>
</evidence>
<evidence type="ECO:0000256" key="12">
    <source>
        <dbReference type="HAMAP-Rule" id="MF_00204"/>
    </source>
</evidence>
<dbReference type="SUPFAM" id="SSF52540">
    <property type="entry name" value="P-loop containing nucleoside triphosphate hydrolases"/>
    <property type="match status" value="2"/>
</dbReference>
<dbReference type="InterPro" id="IPR014001">
    <property type="entry name" value="Helicase_ATP-bd"/>
</dbReference>
<proteinExistence type="inferred from homology"/>
<comment type="subunit">
    <text evidence="10 12 13">Forms a heterotetramer with UvrA during the search for lesions. Interacts with UvrC in an incision complex.</text>
</comment>
<evidence type="ECO:0000256" key="11">
    <source>
        <dbReference type="ARBA" id="ARBA00029504"/>
    </source>
</evidence>
<evidence type="ECO:0000256" key="2">
    <source>
        <dbReference type="ARBA" id="ARBA00008533"/>
    </source>
</evidence>
<dbReference type="PANTHER" id="PTHR24029">
    <property type="entry name" value="UVRABC SYSTEM PROTEIN B"/>
    <property type="match status" value="1"/>
</dbReference>
<dbReference type="PROSITE" id="PS51192">
    <property type="entry name" value="HELICASE_ATP_BIND_1"/>
    <property type="match status" value="1"/>
</dbReference>
<feature type="coiled-coil region" evidence="14">
    <location>
        <begin position="256"/>
        <end position="290"/>
    </location>
</feature>
<dbReference type="EMBL" id="FNNG01000003">
    <property type="protein sequence ID" value="SDW61753.1"/>
    <property type="molecule type" value="Genomic_DNA"/>
</dbReference>
<dbReference type="GO" id="GO:0003677">
    <property type="term" value="F:DNA binding"/>
    <property type="evidence" value="ECO:0007669"/>
    <property type="project" value="UniProtKB-UniRule"/>
</dbReference>
<evidence type="ECO:0000256" key="14">
    <source>
        <dbReference type="SAM" id="Coils"/>
    </source>
</evidence>
<gene>
    <name evidence="12" type="primary">uvrB</name>
    <name evidence="18" type="ORF">SAMN05660923_00980</name>
</gene>
<dbReference type="RefSeq" id="WP_093751373.1">
    <property type="nucleotide sequence ID" value="NZ_BSYN01000004.1"/>
</dbReference>
<feature type="binding site" evidence="12">
    <location>
        <begin position="38"/>
        <end position="45"/>
    </location>
    <ligand>
        <name>ATP</name>
        <dbReference type="ChEBI" id="CHEBI:30616"/>
    </ligand>
</feature>
<evidence type="ECO:0000256" key="7">
    <source>
        <dbReference type="ARBA" id="ARBA00022840"/>
    </source>
</evidence>
<keyword evidence="3 12" id="KW-0963">Cytoplasm</keyword>
<dbReference type="AlphaFoldDB" id="A0A1H2V0A9"/>
<dbReference type="InterPro" id="IPR041471">
    <property type="entry name" value="UvrB_inter"/>
</dbReference>
<dbReference type="GO" id="GO:0009381">
    <property type="term" value="F:excinuclease ABC activity"/>
    <property type="evidence" value="ECO:0007669"/>
    <property type="project" value="UniProtKB-UniRule"/>
</dbReference>
<keyword evidence="5 12" id="KW-0227">DNA damage</keyword>
<evidence type="ECO:0000256" key="3">
    <source>
        <dbReference type="ARBA" id="ARBA00022490"/>
    </source>
</evidence>
<dbReference type="InterPro" id="IPR001650">
    <property type="entry name" value="Helicase_C-like"/>
</dbReference>
<keyword evidence="4 12" id="KW-0547">Nucleotide-binding</keyword>
<keyword evidence="19" id="KW-1185">Reference proteome</keyword>
<comment type="similarity">
    <text evidence="2 12 13">Belongs to the UvrB family.</text>
</comment>
<dbReference type="NCBIfam" id="TIGR00631">
    <property type="entry name" value="uvrb"/>
    <property type="match status" value="1"/>
</dbReference>
<dbReference type="InterPro" id="IPR036876">
    <property type="entry name" value="UVR_dom_sf"/>
</dbReference>
<dbReference type="CDD" id="cd18790">
    <property type="entry name" value="SF2_C_UvrB"/>
    <property type="match status" value="1"/>
</dbReference>
<feature type="coiled-coil region" evidence="14">
    <location>
        <begin position="614"/>
        <end position="641"/>
    </location>
</feature>
<feature type="short sequence motif" description="Beta-hairpin" evidence="12">
    <location>
        <begin position="91"/>
        <end position="114"/>
    </location>
</feature>
<evidence type="ECO:0000256" key="13">
    <source>
        <dbReference type="RuleBase" id="RU003587"/>
    </source>
</evidence>
<keyword evidence="6 12" id="KW-0228">DNA excision</keyword>
<evidence type="ECO:0000256" key="9">
    <source>
        <dbReference type="ARBA" id="ARBA00023204"/>
    </source>
</evidence>
<comment type="function">
    <text evidence="12">The UvrABC repair system catalyzes the recognition and processing of DNA lesions. A damage recognition complex composed of 2 UvrA and 2 UvrB subunits scans DNA for abnormalities. Upon binding of the UvrA(2)B(2) complex to a putative damaged site, the DNA wraps around one UvrB monomer. DNA wrap is dependent on ATP binding by UvrB and probably causes local melting of the DNA helix, facilitating insertion of UvrB beta-hairpin between the DNA strands. Then UvrB probes one DNA strand for the presence of a lesion. If a lesion is found the UvrA subunits dissociate and the UvrB-DNA preincision complex is formed. This complex is subsequently bound by UvrC and the second UvrB is released. If no lesion is found, the DNA wraps around the other UvrB subunit that will check the other stand for damage.</text>
</comment>
<dbReference type="Pfam" id="PF02151">
    <property type="entry name" value="UVR"/>
    <property type="match status" value="1"/>
</dbReference>
<dbReference type="NCBIfam" id="NF003673">
    <property type="entry name" value="PRK05298.1"/>
    <property type="match status" value="1"/>
</dbReference>
<dbReference type="InterPro" id="IPR004807">
    <property type="entry name" value="UvrB"/>
</dbReference>
<organism evidence="18 19">
    <name type="scientific">Tepidimicrobium xylanilyticum</name>
    <dbReference type="NCBI Taxonomy" id="1123352"/>
    <lineage>
        <taxon>Bacteria</taxon>
        <taxon>Bacillati</taxon>
        <taxon>Bacillota</taxon>
        <taxon>Tissierellia</taxon>
        <taxon>Tissierellales</taxon>
        <taxon>Tepidimicrobiaceae</taxon>
        <taxon>Tepidimicrobium</taxon>
    </lineage>
</organism>
<keyword evidence="7 12" id="KW-0067">ATP-binding</keyword>
<dbReference type="PROSITE" id="PS51194">
    <property type="entry name" value="HELICASE_CTER"/>
    <property type="match status" value="1"/>
</dbReference>
<dbReference type="Pfam" id="PF17757">
    <property type="entry name" value="UvrB_inter"/>
    <property type="match status" value="1"/>
</dbReference>
<sequence length="659" mass="75722">MQRFKIHSNFKPTGDQPQAIEKLSNGVLNGLKHQTLLGVTGSGKTFTMANIIERVQKPTLVIAHNKTLAYQLASEFKEFFPENAVEYFVSYYDYYQPEAYVPQTDTYIEKDASINDEIDKLRHSATAALFERRDVIIVASVSCIYGLGDPIDYENLVVSLRPGMVKDRDEIIRKLIDIQYMRNDINFTRGTFRVRGDILEIFPASSSENTIRVEFFGDEIDRIVEVNHITGEIIGARKHVSIFPASHYATSPEKINRAITTIEEELEERLKELRAQSKLLEAQRLEQRTRYDIEMLREMGFCQGIENYSRHLSGRPPGSRPFTLIDYFPKDFLIIVDESHVTIPQIGGMYEGDKSRKTTLVEYGFRLPSALDNRPLKFSEFEELVNQIIYVSATPGPYEKKHSEQIVEQIIRPTGLLDPKIDVRTTEHQIDDLVREIRIRAEKNERVLVTTLTKRMAEDLTNYFKEIGIKVTYLHSDIDTIERMEIIRDLRLGKYDVLVGINLLREGLDLPEVSLVAILDADKEGFLRSETSLIQTVGRAARNVNGQVIMYADTITKSMENTIKETNRRREIQARYNKEYNITPRSIVKGVRDVIEATVVLEEEAEYVADTFTGEELEVMINNLREAMLKAAEELNFEKAAELRDKMIELKKLQDAGIR</sequence>
<dbReference type="GO" id="GO:0006289">
    <property type="term" value="P:nucleotide-excision repair"/>
    <property type="evidence" value="ECO:0007669"/>
    <property type="project" value="UniProtKB-UniRule"/>
</dbReference>
<dbReference type="Gene3D" id="4.10.860.10">
    <property type="entry name" value="UVR domain"/>
    <property type="match status" value="1"/>
</dbReference>
<comment type="subcellular location">
    <subcellularLocation>
        <location evidence="1 12 13">Cytoplasm</location>
    </subcellularLocation>
</comment>
<dbReference type="Pfam" id="PF12344">
    <property type="entry name" value="UvrB"/>
    <property type="match status" value="1"/>
</dbReference>
<dbReference type="GO" id="GO:0016887">
    <property type="term" value="F:ATP hydrolysis activity"/>
    <property type="evidence" value="ECO:0007669"/>
    <property type="project" value="InterPro"/>
</dbReference>
<dbReference type="CDD" id="cd17916">
    <property type="entry name" value="DEXHc_UvrB"/>
    <property type="match status" value="1"/>
</dbReference>
<dbReference type="SMART" id="SM00490">
    <property type="entry name" value="HELICc"/>
    <property type="match status" value="1"/>
</dbReference>
<accession>A0A1H2V0A9</accession>
<reference evidence="18 19" key="1">
    <citation type="submission" date="2016-10" db="EMBL/GenBank/DDBJ databases">
        <authorList>
            <person name="de Groot N.N."/>
        </authorList>
    </citation>
    <scope>NUCLEOTIDE SEQUENCE [LARGE SCALE GENOMIC DNA]</scope>
    <source>
        <strain evidence="18 19">DSM 23310</strain>
    </source>
</reference>
<keyword evidence="14" id="KW-0175">Coiled coil</keyword>
<dbReference type="Proteomes" id="UP000198828">
    <property type="component" value="Unassembled WGS sequence"/>
</dbReference>
<protein>
    <recommendedName>
        <fullName evidence="11 12">UvrABC system protein B</fullName>
        <shortName evidence="12">Protein UvrB</shortName>
    </recommendedName>
    <alternativeName>
        <fullName evidence="12">Excinuclease ABC subunit B</fullName>
    </alternativeName>
</protein>
<dbReference type="GO" id="GO:0009432">
    <property type="term" value="P:SOS response"/>
    <property type="evidence" value="ECO:0007669"/>
    <property type="project" value="UniProtKB-UniRule"/>
</dbReference>
<dbReference type="HAMAP" id="MF_00204">
    <property type="entry name" value="UvrB"/>
    <property type="match status" value="1"/>
</dbReference>
<keyword evidence="12 13" id="KW-0742">SOS response</keyword>
<evidence type="ECO:0000259" key="17">
    <source>
        <dbReference type="PROSITE" id="PS51194"/>
    </source>
</evidence>
<evidence type="ECO:0000256" key="5">
    <source>
        <dbReference type="ARBA" id="ARBA00022763"/>
    </source>
</evidence>
<evidence type="ECO:0000256" key="10">
    <source>
        <dbReference type="ARBA" id="ARBA00026033"/>
    </source>
</evidence>
<dbReference type="OrthoDB" id="9806651at2"/>
<dbReference type="Gene3D" id="6.10.140.240">
    <property type="match status" value="1"/>
</dbReference>
<evidence type="ECO:0000256" key="4">
    <source>
        <dbReference type="ARBA" id="ARBA00022741"/>
    </source>
</evidence>
<name>A0A1H2V0A9_9FIRM</name>
<keyword evidence="8 12" id="KW-0267">Excision nuclease</keyword>
<dbReference type="SUPFAM" id="SSF46600">
    <property type="entry name" value="C-terminal UvrC-binding domain of UvrB"/>
    <property type="match status" value="1"/>
</dbReference>
<feature type="domain" description="Helicase C-terminal" evidence="17">
    <location>
        <begin position="429"/>
        <end position="595"/>
    </location>
</feature>
<evidence type="ECO:0000313" key="19">
    <source>
        <dbReference type="Proteomes" id="UP000198828"/>
    </source>
</evidence>
<dbReference type="PANTHER" id="PTHR24029:SF0">
    <property type="entry name" value="UVRABC SYSTEM PROTEIN B"/>
    <property type="match status" value="1"/>
</dbReference>
<dbReference type="InterPro" id="IPR001943">
    <property type="entry name" value="UVR_dom"/>
</dbReference>
<dbReference type="PROSITE" id="PS50151">
    <property type="entry name" value="UVR"/>
    <property type="match status" value="1"/>
</dbReference>
<feature type="domain" description="UVR" evidence="15">
    <location>
        <begin position="618"/>
        <end position="653"/>
    </location>
</feature>
<dbReference type="Pfam" id="PF04851">
    <property type="entry name" value="ResIII"/>
    <property type="match status" value="1"/>
</dbReference>
<dbReference type="Gene3D" id="3.40.50.300">
    <property type="entry name" value="P-loop containing nucleotide triphosphate hydrolases"/>
    <property type="match status" value="3"/>
</dbReference>